<gene>
    <name evidence="2" type="ordered locus">MTR_8g046010</name>
</gene>
<evidence type="ECO:0000313" key="4">
    <source>
        <dbReference type="Proteomes" id="UP000002051"/>
    </source>
</evidence>
<proteinExistence type="predicted"/>
<name>G7L8H7_MEDTR</name>
<dbReference type="EMBL" id="CM001224">
    <property type="protein sequence ID" value="AET02701.1"/>
    <property type="molecule type" value="Genomic_DNA"/>
</dbReference>
<dbReference type="PaxDb" id="3880-AET02701"/>
<feature type="region of interest" description="Disordered" evidence="1">
    <location>
        <begin position="1"/>
        <end position="50"/>
    </location>
</feature>
<dbReference type="EnsemblPlants" id="AET02701">
    <property type="protein sequence ID" value="AET02701"/>
    <property type="gene ID" value="MTR_8g046010"/>
</dbReference>
<accession>G7L8H7</accession>
<evidence type="ECO:0000313" key="2">
    <source>
        <dbReference type="EMBL" id="AET02701.1"/>
    </source>
</evidence>
<evidence type="ECO:0000313" key="3">
    <source>
        <dbReference type="EnsemblPlants" id="AET02701"/>
    </source>
</evidence>
<protein>
    <submittedName>
        <fullName evidence="2 3">Uncharacterized protein</fullName>
    </submittedName>
</protein>
<reference evidence="2 4" key="1">
    <citation type="journal article" date="2011" name="Nature">
        <title>The Medicago genome provides insight into the evolution of rhizobial symbioses.</title>
        <authorList>
            <person name="Young N.D."/>
            <person name="Debelle F."/>
            <person name="Oldroyd G.E."/>
            <person name="Geurts R."/>
            <person name="Cannon S.B."/>
            <person name="Udvardi M.K."/>
            <person name="Benedito V.A."/>
            <person name="Mayer K.F."/>
            <person name="Gouzy J."/>
            <person name="Schoof H."/>
            <person name="Van de Peer Y."/>
            <person name="Proost S."/>
            <person name="Cook D.R."/>
            <person name="Meyers B.C."/>
            <person name="Spannagl M."/>
            <person name="Cheung F."/>
            <person name="De Mita S."/>
            <person name="Krishnakumar V."/>
            <person name="Gundlach H."/>
            <person name="Zhou S."/>
            <person name="Mudge J."/>
            <person name="Bharti A.K."/>
            <person name="Murray J.D."/>
            <person name="Naoumkina M.A."/>
            <person name="Rosen B."/>
            <person name="Silverstein K.A."/>
            <person name="Tang H."/>
            <person name="Rombauts S."/>
            <person name="Zhao P.X."/>
            <person name="Zhou P."/>
            <person name="Barbe V."/>
            <person name="Bardou P."/>
            <person name="Bechner M."/>
            <person name="Bellec A."/>
            <person name="Berger A."/>
            <person name="Berges H."/>
            <person name="Bidwell S."/>
            <person name="Bisseling T."/>
            <person name="Choisne N."/>
            <person name="Couloux A."/>
            <person name="Denny R."/>
            <person name="Deshpande S."/>
            <person name="Dai X."/>
            <person name="Doyle J.J."/>
            <person name="Dudez A.M."/>
            <person name="Farmer A.D."/>
            <person name="Fouteau S."/>
            <person name="Franken C."/>
            <person name="Gibelin C."/>
            <person name="Gish J."/>
            <person name="Goldstein S."/>
            <person name="Gonzalez A.J."/>
            <person name="Green P.J."/>
            <person name="Hallab A."/>
            <person name="Hartog M."/>
            <person name="Hua A."/>
            <person name="Humphray S.J."/>
            <person name="Jeong D.H."/>
            <person name="Jing Y."/>
            <person name="Jocker A."/>
            <person name="Kenton S.M."/>
            <person name="Kim D.J."/>
            <person name="Klee K."/>
            <person name="Lai H."/>
            <person name="Lang C."/>
            <person name="Lin S."/>
            <person name="Macmil S.L."/>
            <person name="Magdelenat G."/>
            <person name="Matthews L."/>
            <person name="McCorrison J."/>
            <person name="Monaghan E.L."/>
            <person name="Mun J.H."/>
            <person name="Najar F.Z."/>
            <person name="Nicholson C."/>
            <person name="Noirot C."/>
            <person name="O'Bleness M."/>
            <person name="Paule C.R."/>
            <person name="Poulain J."/>
            <person name="Prion F."/>
            <person name="Qin B."/>
            <person name="Qu C."/>
            <person name="Retzel E.F."/>
            <person name="Riddle C."/>
            <person name="Sallet E."/>
            <person name="Samain S."/>
            <person name="Samson N."/>
            <person name="Sanders I."/>
            <person name="Saurat O."/>
            <person name="Scarpelli C."/>
            <person name="Schiex T."/>
            <person name="Segurens B."/>
            <person name="Severin A.J."/>
            <person name="Sherrier D.J."/>
            <person name="Shi R."/>
            <person name="Sims S."/>
            <person name="Singer S.R."/>
            <person name="Sinharoy S."/>
            <person name="Sterck L."/>
            <person name="Viollet A."/>
            <person name="Wang B.B."/>
            <person name="Wang K."/>
            <person name="Wang M."/>
            <person name="Wang X."/>
            <person name="Warfsmann J."/>
            <person name="Weissenbach J."/>
            <person name="White D.D."/>
            <person name="White J.D."/>
            <person name="Wiley G.B."/>
            <person name="Wincker P."/>
            <person name="Xing Y."/>
            <person name="Yang L."/>
            <person name="Yao Z."/>
            <person name="Ying F."/>
            <person name="Zhai J."/>
            <person name="Zhou L."/>
            <person name="Zuber A."/>
            <person name="Denarie J."/>
            <person name="Dixon R.A."/>
            <person name="May G.D."/>
            <person name="Schwartz D.C."/>
            <person name="Rogers J."/>
            <person name="Quetier F."/>
            <person name="Town C.D."/>
            <person name="Roe B.A."/>
        </authorList>
    </citation>
    <scope>NUCLEOTIDE SEQUENCE [LARGE SCALE GENOMIC DNA]</scope>
    <source>
        <strain evidence="2">A17</strain>
        <strain evidence="3 4">cv. Jemalong A17</strain>
    </source>
</reference>
<keyword evidence="4" id="KW-1185">Reference proteome</keyword>
<evidence type="ECO:0000256" key="1">
    <source>
        <dbReference type="SAM" id="MobiDB-lite"/>
    </source>
</evidence>
<reference evidence="3" key="3">
    <citation type="submission" date="2015-04" db="UniProtKB">
        <authorList>
            <consortium name="EnsemblPlants"/>
        </authorList>
    </citation>
    <scope>IDENTIFICATION</scope>
    <source>
        <strain evidence="3">cv. Jemalong A17</strain>
    </source>
</reference>
<dbReference type="Proteomes" id="UP000002051">
    <property type="component" value="Chromosome 8"/>
</dbReference>
<dbReference type="HOGENOM" id="CLU_2853150_0_0_1"/>
<organism evidence="2 4">
    <name type="scientific">Medicago truncatula</name>
    <name type="common">Barrel medic</name>
    <name type="synonym">Medicago tribuloides</name>
    <dbReference type="NCBI Taxonomy" id="3880"/>
    <lineage>
        <taxon>Eukaryota</taxon>
        <taxon>Viridiplantae</taxon>
        <taxon>Streptophyta</taxon>
        <taxon>Embryophyta</taxon>
        <taxon>Tracheophyta</taxon>
        <taxon>Spermatophyta</taxon>
        <taxon>Magnoliopsida</taxon>
        <taxon>eudicotyledons</taxon>
        <taxon>Gunneridae</taxon>
        <taxon>Pentapetalae</taxon>
        <taxon>rosids</taxon>
        <taxon>fabids</taxon>
        <taxon>Fabales</taxon>
        <taxon>Fabaceae</taxon>
        <taxon>Papilionoideae</taxon>
        <taxon>50 kb inversion clade</taxon>
        <taxon>NPAAA clade</taxon>
        <taxon>Hologalegina</taxon>
        <taxon>IRL clade</taxon>
        <taxon>Trifolieae</taxon>
        <taxon>Medicago</taxon>
    </lineage>
</organism>
<dbReference type="AlphaFoldDB" id="G7L8H7"/>
<sequence length="65" mass="7711">MTTQPSCLKNDAEPEERRRKRVKRVDQQPPEGKREKPQRTRNGFGDPRRTTNHWLYMIVTGLDFG</sequence>
<reference evidence="2 4" key="2">
    <citation type="journal article" date="2014" name="BMC Genomics">
        <title>An improved genome release (version Mt4.0) for the model legume Medicago truncatula.</title>
        <authorList>
            <person name="Tang H."/>
            <person name="Krishnakumar V."/>
            <person name="Bidwell S."/>
            <person name="Rosen B."/>
            <person name="Chan A."/>
            <person name="Zhou S."/>
            <person name="Gentzbittel L."/>
            <person name="Childs K.L."/>
            <person name="Yandell M."/>
            <person name="Gundlach H."/>
            <person name="Mayer K.F."/>
            <person name="Schwartz D.C."/>
            <person name="Town C.D."/>
        </authorList>
    </citation>
    <scope>GENOME REANNOTATION</scope>
    <source>
        <strain evidence="3 4">cv. Jemalong A17</strain>
    </source>
</reference>